<evidence type="ECO:0000313" key="6">
    <source>
        <dbReference type="Proteomes" id="UP000054639"/>
    </source>
</evidence>
<evidence type="ECO:0000313" key="4">
    <source>
        <dbReference type="EMBL" id="KTD52909.1"/>
    </source>
</evidence>
<dbReference type="Proteomes" id="UP000254230">
    <property type="component" value="Unassembled WGS sequence"/>
</dbReference>
<evidence type="ECO:0000256" key="1">
    <source>
        <dbReference type="SAM" id="Coils"/>
    </source>
</evidence>
<dbReference type="Pfam" id="PF18365">
    <property type="entry name" value="PI_PP_C"/>
    <property type="match status" value="1"/>
</dbReference>
<evidence type="ECO:0000259" key="3">
    <source>
        <dbReference type="Pfam" id="PF18365"/>
    </source>
</evidence>
<proteinExistence type="predicted"/>
<organism evidence="5 7">
    <name type="scientific">Legionella quateirensis</name>
    <dbReference type="NCBI Taxonomy" id="45072"/>
    <lineage>
        <taxon>Bacteria</taxon>
        <taxon>Pseudomonadati</taxon>
        <taxon>Pseudomonadota</taxon>
        <taxon>Gammaproteobacteria</taxon>
        <taxon>Legionellales</taxon>
        <taxon>Legionellaceae</taxon>
        <taxon>Legionella</taxon>
    </lineage>
</organism>
<dbReference type="Gene3D" id="1.10.520.60">
    <property type="match status" value="1"/>
</dbReference>
<dbReference type="Gene3D" id="1.20.120.1720">
    <property type="match status" value="1"/>
</dbReference>
<name>A0A378KRZ3_9GAMM</name>
<protein>
    <submittedName>
        <fullName evidence="5">Oxidoreductase</fullName>
    </submittedName>
</protein>
<reference evidence="5 7" key="2">
    <citation type="submission" date="2018-06" db="EMBL/GenBank/DDBJ databases">
        <authorList>
            <consortium name="Pathogen Informatics"/>
            <person name="Doyle S."/>
        </authorList>
    </citation>
    <scope>NUCLEOTIDE SEQUENCE [LARGE SCALE GENOMIC DNA]</scope>
    <source>
        <strain evidence="5 7">NCTC12376</strain>
    </source>
</reference>
<dbReference type="OrthoDB" id="5650789at2"/>
<dbReference type="InterPro" id="IPR041034">
    <property type="entry name" value="PI_PP_C"/>
</dbReference>
<dbReference type="EMBL" id="UGOW01000001">
    <property type="protein sequence ID" value="STY16361.1"/>
    <property type="molecule type" value="Genomic_DNA"/>
</dbReference>
<dbReference type="Pfam" id="PF18363">
    <property type="entry name" value="PI_PP_I"/>
    <property type="match status" value="1"/>
</dbReference>
<feature type="domain" description="Phosphoinositide phosphatase C-terminal" evidence="3">
    <location>
        <begin position="700"/>
        <end position="828"/>
    </location>
</feature>
<dbReference type="InterPro" id="IPR040769">
    <property type="entry name" value="PI_PP_I"/>
</dbReference>
<dbReference type="AlphaFoldDB" id="A0A378KRZ3"/>
<accession>A0A378KRZ3</accession>
<dbReference type="STRING" id="45072.Lqua_0742"/>
<keyword evidence="6" id="KW-1185">Reference proteome</keyword>
<dbReference type="Proteomes" id="UP000054639">
    <property type="component" value="Unassembled WGS sequence"/>
</dbReference>
<keyword evidence="1" id="KW-0175">Coiled coil</keyword>
<evidence type="ECO:0000313" key="5">
    <source>
        <dbReference type="EMBL" id="STY16361.1"/>
    </source>
</evidence>
<dbReference type="EMBL" id="LNYR01000006">
    <property type="protein sequence ID" value="KTD52909.1"/>
    <property type="molecule type" value="Genomic_DNA"/>
</dbReference>
<evidence type="ECO:0000259" key="2">
    <source>
        <dbReference type="Pfam" id="PF18363"/>
    </source>
</evidence>
<evidence type="ECO:0000313" key="7">
    <source>
        <dbReference type="Proteomes" id="UP000254230"/>
    </source>
</evidence>
<reference evidence="4 6" key="1">
    <citation type="submission" date="2015-11" db="EMBL/GenBank/DDBJ databases">
        <title>Genomic analysis of 38 Legionella species identifies large and diverse effector repertoires.</title>
        <authorList>
            <person name="Burstein D."/>
            <person name="Amaro F."/>
            <person name="Zusman T."/>
            <person name="Lifshitz Z."/>
            <person name="Cohen O."/>
            <person name="Gilbert J.A."/>
            <person name="Pupko T."/>
            <person name="Shuman H.A."/>
            <person name="Segal G."/>
        </authorList>
    </citation>
    <scope>NUCLEOTIDE SEQUENCE [LARGE SCALE GENOMIC DNA]</scope>
    <source>
        <strain evidence="4 6">ATCC 49507</strain>
    </source>
</reference>
<dbReference type="RefSeq" id="WP_058472929.1">
    <property type="nucleotide sequence ID" value="NZ_CAAAIL010000007.1"/>
</dbReference>
<gene>
    <name evidence="4" type="ORF">Lqua_0742</name>
    <name evidence="5" type="ORF">NCTC12376_00142</name>
</gene>
<sequence length="837" mass="95610">MGKGIILRVLEGTVITPELSSTLDTLIPNYQIEYFQEKPNYRRSYERRINSLHDAFLFMLDAYPLDPKYTTLTAETLKAYASEVKQSCDLTKDSVEELQKELELYTAKLVEVIATSWSWPKGTAIEEGIACLNEAEQYVLMSRGRPDLATLMPMQMEHGTEYILQYDESLPPYSDEFLKELNDLKSRNYPKTPVWFKNTEEFQKAYFTHLKLSPLEPTVIMQDINSFIARWDEIKKASLNIAAELEQIYKDIQPYPTWYKDKTEDPRSMGFSKAQKEMIKVLAAEPGKFDANLTKFKEYILDKKDSVAFKNSLDNIANLPLWYWSLSKVQQNFLAHVLQKADRVEDVVSFLSSRHRTLPIPANYAVHSLLKINPQVVNIDNTFDVKHLYGKRFRSSHIVSRDVLDAPESVQQRHSDANFAKVMEHAKPGQLCLLQTLISPIHAVDYIPSMVLENLPVPPDLELFKYARSTVQRSGKAPSILQHNHPFNYAKYFYYTASDDADSLHLLKTAQTYVANTPGLQELLEEYKRVLESPLGSATFWDYVGRELFLTSLEQLITLTIDGHSYGSCVSGKDRKAIELMHTDAMILYKEKYGVWPKFGIPSDKIERINFVNIFVDIYMSRQQHEHAGQNAPGSDGIKTPDMYLPADIIEAINARLGTKKGVKYDDVMATGNEVKNISKNLESYFLPENVLLCKLTARQLGEDACTKLYDALTALINQKSLFQKPNEWSLSLFKNKKTTDSFTGIRQIRGVMQDKNAGDDNILRLEKIFLEILKRPVSNSTRTTEANSIYDRNRDIVLSMFNVGDVGIESLAEKAVVEWTELFEASKRANSSALAY</sequence>
<feature type="coiled-coil region" evidence="1">
    <location>
        <begin position="81"/>
        <end position="115"/>
    </location>
</feature>
<feature type="domain" description="Phosphoinositide phosphatase insertion" evidence="2">
    <location>
        <begin position="192"/>
        <end position="293"/>
    </location>
</feature>